<dbReference type="GO" id="GO:0003735">
    <property type="term" value="F:structural constituent of ribosome"/>
    <property type="evidence" value="ECO:0007669"/>
    <property type="project" value="InterPro"/>
</dbReference>
<dbReference type="Proteomes" id="UP000604391">
    <property type="component" value="Unassembled WGS sequence"/>
</dbReference>
<dbReference type="SUPFAM" id="SSF50104">
    <property type="entry name" value="Translation proteins SH3-like domain"/>
    <property type="match status" value="1"/>
</dbReference>
<dbReference type="EMBL" id="DVAD01000013">
    <property type="protein sequence ID" value="HIJ99606.1"/>
    <property type="molecule type" value="Genomic_DNA"/>
</dbReference>
<dbReference type="GO" id="GO:1990904">
    <property type="term" value="C:ribonucleoprotein complex"/>
    <property type="evidence" value="ECO:0007669"/>
    <property type="project" value="UniProtKB-KW"/>
</dbReference>
<dbReference type="HAMAP" id="MF_00369">
    <property type="entry name" value="Ribosomal_eL21"/>
    <property type="match status" value="1"/>
</dbReference>
<keyword evidence="3 5" id="KW-0687">Ribonucleoprotein</keyword>
<dbReference type="InterPro" id="IPR008991">
    <property type="entry name" value="Translation_prot_SH3-like_sf"/>
</dbReference>
<protein>
    <recommendedName>
        <fullName evidence="4 5">Large ribosomal subunit protein eL21</fullName>
    </recommendedName>
</protein>
<evidence type="ECO:0000256" key="3">
    <source>
        <dbReference type="ARBA" id="ARBA00023274"/>
    </source>
</evidence>
<name>A0A832V227_9ARCH</name>
<dbReference type="NCBIfam" id="NF003303">
    <property type="entry name" value="PRK04306.1"/>
    <property type="match status" value="1"/>
</dbReference>
<accession>A0A832V227</accession>
<dbReference type="AlphaFoldDB" id="A0A832V227"/>
<keyword evidence="7" id="KW-1185">Reference proteome</keyword>
<dbReference type="InterPro" id="IPR022856">
    <property type="entry name" value="Ribosomal_eL21_arc"/>
</dbReference>
<comment type="similarity">
    <text evidence="1 5">Belongs to the eukaryotic ribosomal protein eL21 family.</text>
</comment>
<gene>
    <name evidence="5" type="primary">rpl21e</name>
    <name evidence="6" type="ORF">H1011_02165</name>
</gene>
<evidence type="ECO:0000313" key="6">
    <source>
        <dbReference type="EMBL" id="HIJ99606.1"/>
    </source>
</evidence>
<reference evidence="6 7" key="1">
    <citation type="journal article" name="Nat. Commun.">
        <title>Undinarchaeota illuminate DPANN phylogeny and the impact of gene transfer on archaeal evolution.</title>
        <authorList>
            <person name="Dombrowski N."/>
            <person name="Williams T.A."/>
            <person name="Sun J."/>
            <person name="Woodcroft B.J."/>
            <person name="Lee J.H."/>
            <person name="Minh B.Q."/>
            <person name="Rinke C."/>
            <person name="Spang A."/>
        </authorList>
    </citation>
    <scope>NUCLEOTIDE SEQUENCE [LARGE SCALE GENOMIC DNA]</scope>
    <source>
        <strain evidence="6">MAG_bin17</strain>
    </source>
</reference>
<evidence type="ECO:0000256" key="2">
    <source>
        <dbReference type="ARBA" id="ARBA00022980"/>
    </source>
</evidence>
<evidence type="ECO:0000256" key="1">
    <source>
        <dbReference type="ARBA" id="ARBA00008427"/>
    </source>
</evidence>
<sequence>MKHSKGFRSRSRHKLRGGRFSIAEALKKLSDGARVVVRLNPSVHSGMPHPKYHGQQGIVEGRRGRAYLVSINDGNKNKTLLARPEHLVKVKEQVKK</sequence>
<evidence type="ECO:0000256" key="4">
    <source>
        <dbReference type="ARBA" id="ARBA00035219"/>
    </source>
</evidence>
<evidence type="ECO:0000313" key="7">
    <source>
        <dbReference type="Proteomes" id="UP000604391"/>
    </source>
</evidence>
<comment type="caution">
    <text evidence="6">The sequence shown here is derived from an EMBL/GenBank/DDBJ whole genome shotgun (WGS) entry which is preliminary data.</text>
</comment>
<dbReference type="GO" id="GO:0005840">
    <property type="term" value="C:ribosome"/>
    <property type="evidence" value="ECO:0007669"/>
    <property type="project" value="UniProtKB-KW"/>
</dbReference>
<organism evidence="6 7">
    <name type="scientific">Candidatus Undinarchaeum marinum</name>
    <dbReference type="NCBI Taxonomy" id="2756141"/>
    <lineage>
        <taxon>Archaea</taxon>
        <taxon>Candidatus Undinarchaeota</taxon>
        <taxon>Candidatus Undinarchaeia</taxon>
        <taxon>Candidatus Undinarchaeales</taxon>
        <taxon>Candidatus Undinarchaeaceae</taxon>
        <taxon>Candidatus Undinarchaeum</taxon>
    </lineage>
</organism>
<dbReference type="InterPro" id="IPR001147">
    <property type="entry name" value="Ribosomal_eL21"/>
</dbReference>
<evidence type="ECO:0000256" key="5">
    <source>
        <dbReference type="HAMAP-Rule" id="MF_00369"/>
    </source>
</evidence>
<dbReference type="InterPro" id="IPR036948">
    <property type="entry name" value="Ribosomal_eL21_sf"/>
</dbReference>
<dbReference type="Gene3D" id="2.30.30.70">
    <property type="entry name" value="Ribosomal protein L21"/>
    <property type="match status" value="1"/>
</dbReference>
<dbReference type="Pfam" id="PF01157">
    <property type="entry name" value="Ribosomal_L21e"/>
    <property type="match status" value="1"/>
</dbReference>
<dbReference type="GO" id="GO:0006412">
    <property type="term" value="P:translation"/>
    <property type="evidence" value="ECO:0007669"/>
    <property type="project" value="UniProtKB-UniRule"/>
</dbReference>
<keyword evidence="2 5" id="KW-0689">Ribosomal protein</keyword>
<proteinExistence type="inferred from homology"/>